<organism evidence="2 3">
    <name type="scientific">Penicillium bovifimosum</name>
    <dbReference type="NCBI Taxonomy" id="126998"/>
    <lineage>
        <taxon>Eukaryota</taxon>
        <taxon>Fungi</taxon>
        <taxon>Dikarya</taxon>
        <taxon>Ascomycota</taxon>
        <taxon>Pezizomycotina</taxon>
        <taxon>Eurotiomycetes</taxon>
        <taxon>Eurotiomycetidae</taxon>
        <taxon>Eurotiales</taxon>
        <taxon>Aspergillaceae</taxon>
        <taxon>Penicillium</taxon>
    </lineage>
</organism>
<sequence>MIDKINDSDWTRDSGQAAQPILSRVNQIPLLITWNKDRLMNAPPPKTYQEFKENKSQQFTGKATQWTKQANFGAVSTAATAKDEEVIDFGGGALAIEEGSSDTTKTGQPEDNNGFIDTATTAATALQGLTKAEWMQRRSLACS</sequence>
<comment type="caution">
    <text evidence="2">The sequence shown here is derived from an EMBL/GenBank/DDBJ whole genome shotgun (WGS) entry which is preliminary data.</text>
</comment>
<evidence type="ECO:0000256" key="1">
    <source>
        <dbReference type="SAM" id="MobiDB-lite"/>
    </source>
</evidence>
<protein>
    <submittedName>
        <fullName evidence="2">Uncharacterized protein</fullName>
    </submittedName>
</protein>
<dbReference type="EMBL" id="JAPQKL010000005">
    <property type="protein sequence ID" value="KAJ5131028.1"/>
    <property type="molecule type" value="Genomic_DNA"/>
</dbReference>
<gene>
    <name evidence="2" type="ORF">N7515_007067</name>
</gene>
<keyword evidence="3" id="KW-1185">Reference proteome</keyword>
<accession>A0A9W9L0B7</accession>
<name>A0A9W9L0B7_9EURO</name>
<feature type="region of interest" description="Disordered" evidence="1">
    <location>
        <begin position="43"/>
        <end position="62"/>
    </location>
</feature>
<dbReference type="GeneID" id="81406981"/>
<dbReference type="OrthoDB" id="4312532at2759"/>
<evidence type="ECO:0000313" key="3">
    <source>
        <dbReference type="Proteomes" id="UP001149079"/>
    </source>
</evidence>
<proteinExistence type="predicted"/>
<reference evidence="2" key="2">
    <citation type="journal article" date="2023" name="IMA Fungus">
        <title>Comparative genomic study of the Penicillium genus elucidates a diverse pangenome and 15 lateral gene transfer events.</title>
        <authorList>
            <person name="Petersen C."/>
            <person name="Sorensen T."/>
            <person name="Nielsen M.R."/>
            <person name="Sondergaard T.E."/>
            <person name="Sorensen J.L."/>
            <person name="Fitzpatrick D.A."/>
            <person name="Frisvad J.C."/>
            <person name="Nielsen K.L."/>
        </authorList>
    </citation>
    <scope>NUCLEOTIDE SEQUENCE</scope>
    <source>
        <strain evidence="2">IBT 22155</strain>
    </source>
</reference>
<reference evidence="2" key="1">
    <citation type="submission" date="2022-11" db="EMBL/GenBank/DDBJ databases">
        <authorList>
            <person name="Petersen C."/>
        </authorList>
    </citation>
    <scope>NUCLEOTIDE SEQUENCE</scope>
    <source>
        <strain evidence="2">IBT 22155</strain>
    </source>
</reference>
<dbReference type="RefSeq" id="XP_056521407.1">
    <property type="nucleotide sequence ID" value="XM_056667811.1"/>
</dbReference>
<dbReference type="Proteomes" id="UP001149079">
    <property type="component" value="Unassembled WGS sequence"/>
</dbReference>
<evidence type="ECO:0000313" key="2">
    <source>
        <dbReference type="EMBL" id="KAJ5131028.1"/>
    </source>
</evidence>
<dbReference type="AlphaFoldDB" id="A0A9W9L0B7"/>